<dbReference type="NCBIfam" id="TIGR03127">
    <property type="entry name" value="RuMP_HxlB"/>
    <property type="match status" value="1"/>
</dbReference>
<dbReference type="PANTHER" id="PTHR43443">
    <property type="entry name" value="3-HEXULOSE-6-PHOSPHATE ISOMERASE"/>
    <property type="match status" value="1"/>
</dbReference>
<comment type="caution">
    <text evidence="3">The sequence shown here is derived from an EMBL/GenBank/DDBJ whole genome shotgun (WGS) entry which is preliminary data.</text>
</comment>
<dbReference type="CDD" id="cd05005">
    <property type="entry name" value="SIS_PHI"/>
    <property type="match status" value="1"/>
</dbReference>
<dbReference type="Gene3D" id="3.40.50.10490">
    <property type="entry name" value="Glucose-6-phosphate isomerase like protein, domain 1"/>
    <property type="match status" value="1"/>
</dbReference>
<accession>A0A430FP95</accession>
<dbReference type="InterPro" id="IPR046348">
    <property type="entry name" value="SIS_dom_sf"/>
</dbReference>
<proteinExistence type="inferred from homology"/>
<evidence type="ECO:0000313" key="4">
    <source>
        <dbReference type="Proteomes" id="UP000287470"/>
    </source>
</evidence>
<dbReference type="Pfam" id="PF01380">
    <property type="entry name" value="SIS"/>
    <property type="match status" value="1"/>
</dbReference>
<dbReference type="SUPFAM" id="SSF53697">
    <property type="entry name" value="SIS domain"/>
    <property type="match status" value="1"/>
</dbReference>
<evidence type="ECO:0000256" key="1">
    <source>
        <dbReference type="ARBA" id="ARBA00009235"/>
    </source>
</evidence>
<dbReference type="AlphaFoldDB" id="A0A430FP95"/>
<protein>
    <submittedName>
        <fullName evidence="3">6-phospho-3-hexuloisomerase</fullName>
    </submittedName>
</protein>
<organism evidence="3 4">
    <name type="scientific">Bifidobacterium samirii</name>
    <dbReference type="NCBI Taxonomy" id="2306974"/>
    <lineage>
        <taxon>Bacteria</taxon>
        <taxon>Bacillati</taxon>
        <taxon>Actinomycetota</taxon>
        <taxon>Actinomycetes</taxon>
        <taxon>Bifidobacteriales</taxon>
        <taxon>Bifidobacteriaceae</taxon>
        <taxon>Bifidobacterium</taxon>
    </lineage>
</organism>
<dbReference type="PANTHER" id="PTHR43443:SF1">
    <property type="entry name" value="3-HEXULOSE-6-PHOSPHATE ISOMERASE"/>
    <property type="match status" value="1"/>
</dbReference>
<dbReference type="GO" id="GO:0097367">
    <property type="term" value="F:carbohydrate derivative binding"/>
    <property type="evidence" value="ECO:0007669"/>
    <property type="project" value="InterPro"/>
</dbReference>
<gene>
    <name evidence="3" type="ORF">D2E24_1508</name>
</gene>
<reference evidence="3 4" key="1">
    <citation type="submission" date="2018-09" db="EMBL/GenBank/DDBJ databases">
        <title>Characterization of the phylogenetic diversity of five novel species belonging to the genus Bifidobacterium.</title>
        <authorList>
            <person name="Lugli G.A."/>
            <person name="Duranti S."/>
            <person name="Milani C."/>
        </authorList>
    </citation>
    <scope>NUCLEOTIDE SEQUENCE [LARGE SCALE GENOMIC DNA]</scope>
    <source>
        <strain evidence="3 4">2033B</strain>
    </source>
</reference>
<dbReference type="GO" id="GO:0016853">
    <property type="term" value="F:isomerase activity"/>
    <property type="evidence" value="ECO:0007669"/>
    <property type="project" value="UniProtKB-KW"/>
</dbReference>
<dbReference type="PROSITE" id="PS51464">
    <property type="entry name" value="SIS"/>
    <property type="match status" value="1"/>
</dbReference>
<dbReference type="InterPro" id="IPR017552">
    <property type="entry name" value="PHI/rmpB"/>
</dbReference>
<evidence type="ECO:0000259" key="2">
    <source>
        <dbReference type="PROSITE" id="PS51464"/>
    </source>
</evidence>
<name>A0A430FP95_9BIFI</name>
<comment type="similarity">
    <text evidence="1">Belongs to the SIS family. PHI subfamily.</text>
</comment>
<dbReference type="Proteomes" id="UP000287470">
    <property type="component" value="Unassembled WGS sequence"/>
</dbReference>
<dbReference type="OrthoDB" id="9797832at2"/>
<evidence type="ECO:0000313" key="3">
    <source>
        <dbReference type="EMBL" id="RSX54648.1"/>
    </source>
</evidence>
<keyword evidence="4" id="KW-1185">Reference proteome</keyword>
<feature type="domain" description="SIS" evidence="2">
    <location>
        <begin position="29"/>
        <end position="172"/>
    </location>
</feature>
<dbReference type="EMBL" id="QXGK01000016">
    <property type="protein sequence ID" value="RSX54648.1"/>
    <property type="molecule type" value="Genomic_DNA"/>
</dbReference>
<dbReference type="GO" id="GO:1901135">
    <property type="term" value="P:carbohydrate derivative metabolic process"/>
    <property type="evidence" value="ECO:0007669"/>
    <property type="project" value="InterPro"/>
</dbReference>
<dbReference type="InterPro" id="IPR001347">
    <property type="entry name" value="SIS_dom"/>
</dbReference>
<keyword evidence="3" id="KW-0413">Isomerase</keyword>
<sequence length="184" mass="19780">MSFKDGTRIILGELERTLGAVDEAAVERAIALIGDADKIFLHALGRAGFAGRSLVMRLMHMGREVYVLGETNTPNFGPDDLLIICSGSGATKQFVDTATKAKGFGGKVLLFTATKDSPLGQIADAEIVIEAPSKRQSDSEFASIQPMASLFEQSILLIGDAMVLAMMERSVTGEAMFRRHSNLE</sequence>